<dbReference type="InterPro" id="IPR037873">
    <property type="entry name" value="BamE-like"/>
</dbReference>
<dbReference type="InterPro" id="IPR006665">
    <property type="entry name" value="OmpA-like"/>
</dbReference>
<dbReference type="RefSeq" id="WP_192879015.1">
    <property type="nucleotide sequence ID" value="NZ_CP031124.1"/>
</dbReference>
<name>A0A345D9I8_9BURK</name>
<keyword evidence="3 5" id="KW-0472">Membrane</keyword>
<dbReference type="InterPro" id="IPR007450">
    <property type="entry name" value="BamE_dom"/>
</dbReference>
<dbReference type="GO" id="GO:0009279">
    <property type="term" value="C:cell outer membrane"/>
    <property type="evidence" value="ECO:0007669"/>
    <property type="project" value="UniProtKB-SubCell"/>
</dbReference>
<dbReference type="CDD" id="cd07185">
    <property type="entry name" value="OmpA_C-like"/>
    <property type="match status" value="1"/>
</dbReference>
<evidence type="ECO:0000256" key="2">
    <source>
        <dbReference type="ARBA" id="ARBA00022729"/>
    </source>
</evidence>
<gene>
    <name evidence="8" type="primary">ompA_3</name>
    <name evidence="8" type="ORF">DTO96_100743</name>
</gene>
<evidence type="ECO:0000256" key="3">
    <source>
        <dbReference type="ARBA" id="ARBA00023136"/>
    </source>
</evidence>
<dbReference type="AlphaFoldDB" id="A0A345D9I8"/>
<evidence type="ECO:0000313" key="8">
    <source>
        <dbReference type="EMBL" id="AXF85026.1"/>
    </source>
</evidence>
<dbReference type="PANTHER" id="PTHR30329">
    <property type="entry name" value="STATOR ELEMENT OF FLAGELLAR MOTOR COMPLEX"/>
    <property type="match status" value="1"/>
</dbReference>
<evidence type="ECO:0000259" key="7">
    <source>
        <dbReference type="PROSITE" id="PS51123"/>
    </source>
</evidence>
<accession>A0A345D9I8</accession>
<reference evidence="9" key="1">
    <citation type="submission" date="2018-07" db="EMBL/GenBank/DDBJ databases">
        <authorList>
            <person name="Kim H."/>
        </authorList>
    </citation>
    <scope>NUCLEOTIDE SEQUENCE [LARGE SCALE GENOMIC DNA]</scope>
    <source>
        <strain evidence="9">F02</strain>
    </source>
</reference>
<dbReference type="PRINTS" id="PR01021">
    <property type="entry name" value="OMPADOMAIN"/>
</dbReference>
<dbReference type="KEGG" id="hyf:DTO96_100743"/>
<dbReference type="Gene3D" id="3.30.1330.60">
    <property type="entry name" value="OmpA-like domain"/>
    <property type="match status" value="1"/>
</dbReference>
<keyword evidence="4" id="KW-0998">Cell outer membrane</keyword>
<dbReference type="PANTHER" id="PTHR30329:SF21">
    <property type="entry name" value="LIPOPROTEIN YIAD-RELATED"/>
    <property type="match status" value="1"/>
</dbReference>
<sequence length="267" mass="29172">MFKLKRVLHAVAIASAVCGTPAFAQAISFENTDASNVVFPSMDKAWLKNGAIMDPMHPRSMGLGLTKNQVRSIISYPHFSEAMFGEREWNYIFNFKKPDGSYLTCQYQVQFDDKVRTKGLYWDREECLRFVQGKPVEQPLHSIALGADGLFAFGKSSYADLLPAGRQKLKRLAEQINKGYNLKSLEIVGHTDRIGSSASNMQLSQARAETVKTFLAGNGISSALMTARGVGSTQPIVTCAGPATSAVIACLQSNRRVDVSVNGSIKP</sequence>
<feature type="signal peptide" evidence="6">
    <location>
        <begin position="1"/>
        <end position="24"/>
    </location>
</feature>
<feature type="domain" description="OmpA-like" evidence="7">
    <location>
        <begin position="138"/>
        <end position="265"/>
    </location>
</feature>
<keyword evidence="2 6" id="KW-0732">Signal</keyword>
<evidence type="ECO:0000313" key="9">
    <source>
        <dbReference type="Proteomes" id="UP000252182"/>
    </source>
</evidence>
<evidence type="ECO:0000256" key="5">
    <source>
        <dbReference type="PROSITE-ProRule" id="PRU00473"/>
    </source>
</evidence>
<dbReference type="Pfam" id="PF04355">
    <property type="entry name" value="BamE"/>
    <property type="match status" value="1"/>
</dbReference>
<dbReference type="InterPro" id="IPR050330">
    <property type="entry name" value="Bact_OuterMem_StrucFunc"/>
</dbReference>
<dbReference type="Proteomes" id="UP000252182">
    <property type="component" value="Chromosome"/>
</dbReference>
<dbReference type="InterPro" id="IPR036737">
    <property type="entry name" value="OmpA-like_sf"/>
</dbReference>
<feature type="chain" id="PRO_5016922248" evidence="6">
    <location>
        <begin position="25"/>
        <end position="267"/>
    </location>
</feature>
<evidence type="ECO:0000256" key="6">
    <source>
        <dbReference type="SAM" id="SignalP"/>
    </source>
</evidence>
<dbReference type="EMBL" id="CP031124">
    <property type="protein sequence ID" value="AXF85026.1"/>
    <property type="molecule type" value="Genomic_DNA"/>
</dbReference>
<dbReference type="Pfam" id="PF00691">
    <property type="entry name" value="OmpA"/>
    <property type="match status" value="1"/>
</dbReference>
<protein>
    <submittedName>
        <fullName evidence="8">Outer membrane protein A</fullName>
    </submittedName>
</protein>
<evidence type="ECO:0000256" key="1">
    <source>
        <dbReference type="ARBA" id="ARBA00004442"/>
    </source>
</evidence>
<dbReference type="SUPFAM" id="SSF103088">
    <property type="entry name" value="OmpA-like"/>
    <property type="match status" value="1"/>
</dbReference>
<dbReference type="InterPro" id="IPR006664">
    <property type="entry name" value="OMP_bac"/>
</dbReference>
<keyword evidence="9" id="KW-1185">Reference proteome</keyword>
<dbReference type="PROSITE" id="PS51123">
    <property type="entry name" value="OMPA_2"/>
    <property type="match status" value="1"/>
</dbReference>
<comment type="subcellular location">
    <subcellularLocation>
        <location evidence="1">Cell outer membrane</location>
    </subcellularLocation>
</comment>
<evidence type="ECO:0000256" key="4">
    <source>
        <dbReference type="ARBA" id="ARBA00023237"/>
    </source>
</evidence>
<organism evidence="8 9">
    <name type="scientific">Ephemeroptericola cinctiostellae</name>
    <dbReference type="NCBI Taxonomy" id="2268024"/>
    <lineage>
        <taxon>Bacteria</taxon>
        <taxon>Pseudomonadati</taxon>
        <taxon>Pseudomonadota</taxon>
        <taxon>Betaproteobacteria</taxon>
        <taxon>Burkholderiales</taxon>
        <taxon>Burkholderiaceae</taxon>
        <taxon>Ephemeroptericola</taxon>
    </lineage>
</organism>
<proteinExistence type="predicted"/>
<dbReference type="Gene3D" id="3.30.1450.10">
    <property type="match status" value="1"/>
</dbReference>